<evidence type="ECO:0000313" key="6">
    <source>
        <dbReference type="Proteomes" id="UP000785200"/>
    </source>
</evidence>
<dbReference type="SUPFAM" id="SSF53474">
    <property type="entry name" value="alpha/beta-Hydrolases"/>
    <property type="match status" value="1"/>
</dbReference>
<feature type="signal peptide" evidence="3">
    <location>
        <begin position="1"/>
        <end position="21"/>
    </location>
</feature>
<keyword evidence="6" id="KW-1185">Reference proteome</keyword>
<evidence type="ECO:0000256" key="2">
    <source>
        <dbReference type="ARBA" id="ARBA00022801"/>
    </source>
</evidence>
<gene>
    <name evidence="5" type="ORF">D0Z07_2118</name>
</gene>
<name>A0A9P6VP58_9HELO</name>
<organism evidence="5 6">
    <name type="scientific">Hyphodiscus hymeniophilus</name>
    <dbReference type="NCBI Taxonomy" id="353542"/>
    <lineage>
        <taxon>Eukaryota</taxon>
        <taxon>Fungi</taxon>
        <taxon>Dikarya</taxon>
        <taxon>Ascomycota</taxon>
        <taxon>Pezizomycotina</taxon>
        <taxon>Leotiomycetes</taxon>
        <taxon>Helotiales</taxon>
        <taxon>Hyphodiscaceae</taxon>
        <taxon>Hyphodiscus</taxon>
    </lineage>
</organism>
<dbReference type="PROSITE" id="PS00122">
    <property type="entry name" value="CARBOXYLESTERASE_B_1"/>
    <property type="match status" value="1"/>
</dbReference>
<dbReference type="InterPro" id="IPR002018">
    <property type="entry name" value="CarbesteraseB"/>
</dbReference>
<dbReference type="PANTHER" id="PTHR11559">
    <property type="entry name" value="CARBOXYLESTERASE"/>
    <property type="match status" value="1"/>
</dbReference>
<sequence length="587" mass="62635">MRHLLKLISICALAITTVSSAAVLPSNPFENTLKKRQSSGQNSLTVDLGYSVYIGVQNTTTGINNFKGSSPIQANRFGPQCPQSPLSSGTPVNVTAGLSDEDCLYLNVYAPANASSLPVLVWIHGGGYGAGNGQENLNLIIAANNNSFVGVSIQYRLGAFGFLSSDEVFREGVVNAGILDQFFALQWVQAHISLFGGDPTRVTISGESAGGGSVMLQTMTYGGTMGTSLFKNAIAASPYLPLQYGYKDWIPSQAYYAFAVQAGCTPTTAYGGTVDTIFQCLLKQNTTTLQAASFNVSGSGLFGTWGFLPVTDGVFIQRLPSQQLVQKQVNGLNLLIGNNANEGAPFTPQNINTEDALVAWLARTFPSFTDDDLAKILLYYPSSNTTDDPNATKFATLGNAGPTALNESQVGTGQQQRADNIYAETTFVCPSYWMAESFSDKGRTSYKYQYSVPVATHGADVTGYFGPAAPDQGPDFELAFTTIWGNFITKDNPSISNAVANGASSNNTSDNPASSWPPFNIYAPFQINLNETGGVPFSIPSTGGANVTEFEEPGMTNDITLVNAYTWEGGRGFRCDFWRSMGVIVPE</sequence>
<comment type="similarity">
    <text evidence="1 3">Belongs to the type-B carboxylesterase/lipase family.</text>
</comment>
<evidence type="ECO:0000313" key="5">
    <source>
        <dbReference type="EMBL" id="KAG0651279.1"/>
    </source>
</evidence>
<feature type="chain" id="PRO_5040543520" description="Carboxylic ester hydrolase" evidence="3">
    <location>
        <begin position="22"/>
        <end position="587"/>
    </location>
</feature>
<proteinExistence type="inferred from homology"/>
<evidence type="ECO:0000256" key="1">
    <source>
        <dbReference type="ARBA" id="ARBA00005964"/>
    </source>
</evidence>
<keyword evidence="3" id="KW-0732">Signal</keyword>
<evidence type="ECO:0000256" key="3">
    <source>
        <dbReference type="RuleBase" id="RU361235"/>
    </source>
</evidence>
<comment type="caution">
    <text evidence="5">The sequence shown here is derived from an EMBL/GenBank/DDBJ whole genome shotgun (WGS) entry which is preliminary data.</text>
</comment>
<protein>
    <recommendedName>
        <fullName evidence="3">Carboxylic ester hydrolase</fullName>
        <ecNumber evidence="3">3.1.1.-</ecNumber>
    </recommendedName>
</protein>
<dbReference type="OrthoDB" id="408631at2759"/>
<evidence type="ECO:0000259" key="4">
    <source>
        <dbReference type="Pfam" id="PF00135"/>
    </source>
</evidence>
<dbReference type="PROSITE" id="PS00941">
    <property type="entry name" value="CARBOXYLESTERASE_B_2"/>
    <property type="match status" value="1"/>
</dbReference>
<dbReference type="InterPro" id="IPR019819">
    <property type="entry name" value="Carboxylesterase_B_CS"/>
</dbReference>
<dbReference type="InterPro" id="IPR050309">
    <property type="entry name" value="Type-B_Carboxylest/Lipase"/>
</dbReference>
<dbReference type="EMBL" id="VNKQ01000004">
    <property type="protein sequence ID" value="KAG0651279.1"/>
    <property type="molecule type" value="Genomic_DNA"/>
</dbReference>
<dbReference type="InterPro" id="IPR019826">
    <property type="entry name" value="Carboxylesterase_B_AS"/>
</dbReference>
<reference evidence="5" key="1">
    <citation type="submission" date="2019-07" db="EMBL/GenBank/DDBJ databases">
        <title>Hyphodiscus hymeniophilus genome sequencing and assembly.</title>
        <authorList>
            <person name="Kramer G."/>
            <person name="Nodwell J."/>
        </authorList>
    </citation>
    <scope>NUCLEOTIDE SEQUENCE</scope>
    <source>
        <strain evidence="5">ATCC 34498</strain>
    </source>
</reference>
<keyword evidence="2 3" id="KW-0378">Hydrolase</keyword>
<dbReference type="Gene3D" id="3.40.50.1820">
    <property type="entry name" value="alpha/beta hydrolase"/>
    <property type="match status" value="1"/>
</dbReference>
<dbReference type="InterPro" id="IPR029058">
    <property type="entry name" value="AB_hydrolase_fold"/>
</dbReference>
<feature type="domain" description="Carboxylesterase type B" evidence="4">
    <location>
        <begin position="71"/>
        <end position="519"/>
    </location>
</feature>
<dbReference type="GO" id="GO:0016787">
    <property type="term" value="F:hydrolase activity"/>
    <property type="evidence" value="ECO:0007669"/>
    <property type="project" value="UniProtKB-KW"/>
</dbReference>
<dbReference type="AlphaFoldDB" id="A0A9P6VP58"/>
<dbReference type="EC" id="3.1.1.-" evidence="3"/>
<accession>A0A9P6VP58</accession>
<dbReference type="Pfam" id="PF00135">
    <property type="entry name" value="COesterase"/>
    <property type="match status" value="1"/>
</dbReference>
<dbReference type="Proteomes" id="UP000785200">
    <property type="component" value="Unassembled WGS sequence"/>
</dbReference>